<dbReference type="Pfam" id="PF06754">
    <property type="entry name" value="PhnG"/>
    <property type="match status" value="1"/>
</dbReference>
<dbReference type="Proteomes" id="UP000749311">
    <property type="component" value="Unassembled WGS sequence"/>
</dbReference>
<dbReference type="EMBL" id="JAAMOZ010000001">
    <property type="protein sequence ID" value="NIH57996.1"/>
    <property type="molecule type" value="Genomic_DNA"/>
</dbReference>
<protein>
    <submittedName>
        <fullName evidence="1">Alpha-D-ribose 1-methylphosphonate 5-triphosphate synthase subunit PhnG</fullName>
        <ecNumber evidence="1">2.7.8.37</ecNumber>
    </submittedName>
</protein>
<name>A0ABX0SMK5_9ACTN</name>
<dbReference type="InterPro" id="IPR009609">
    <property type="entry name" value="Phosphonate_metab_PhnG"/>
</dbReference>
<dbReference type="RefSeq" id="WP_167168591.1">
    <property type="nucleotide sequence ID" value="NZ_BAAAOO010000007.1"/>
</dbReference>
<dbReference type="EC" id="2.7.8.37" evidence="1"/>
<keyword evidence="1" id="KW-0808">Transferase</keyword>
<reference evidence="1 2" key="1">
    <citation type="submission" date="2020-02" db="EMBL/GenBank/DDBJ databases">
        <title>Sequencing the genomes of 1000 actinobacteria strains.</title>
        <authorList>
            <person name="Klenk H.-P."/>
        </authorList>
    </citation>
    <scope>NUCLEOTIDE SEQUENCE [LARGE SCALE GENOMIC DNA]</scope>
    <source>
        <strain evidence="1 2">DSM 19609</strain>
    </source>
</reference>
<organism evidence="1 2">
    <name type="scientific">Brooklawnia cerclae</name>
    <dbReference type="NCBI Taxonomy" id="349934"/>
    <lineage>
        <taxon>Bacteria</taxon>
        <taxon>Bacillati</taxon>
        <taxon>Actinomycetota</taxon>
        <taxon>Actinomycetes</taxon>
        <taxon>Propionibacteriales</taxon>
        <taxon>Propionibacteriaceae</taxon>
        <taxon>Brooklawnia</taxon>
    </lineage>
</organism>
<sequence>MDHVIALPRHVAAGLLARTPAKVLAPLADRILASAGPDGLVIVRPPRVGTIVVQVREPLAGDRFILADAVATSCEVHLDQARGWGIRLGEDPRGALAQAVCEAELTRQGDLEAEIAHLLDDRRDELTRARAAEWERLRPTIVQFEEVL</sequence>
<gene>
    <name evidence="1" type="ORF">FB473_002641</name>
</gene>
<evidence type="ECO:0000313" key="1">
    <source>
        <dbReference type="EMBL" id="NIH57996.1"/>
    </source>
</evidence>
<dbReference type="GO" id="GO:0061693">
    <property type="term" value="F:alpha-D-ribose 1-methylphosphonate 5-triphosphate synthase activity"/>
    <property type="evidence" value="ECO:0007669"/>
    <property type="project" value="UniProtKB-EC"/>
</dbReference>
<comment type="caution">
    <text evidence="1">The sequence shown here is derived from an EMBL/GenBank/DDBJ whole genome shotgun (WGS) entry which is preliminary data.</text>
</comment>
<evidence type="ECO:0000313" key="2">
    <source>
        <dbReference type="Proteomes" id="UP000749311"/>
    </source>
</evidence>
<keyword evidence="2" id="KW-1185">Reference proteome</keyword>
<accession>A0ABX0SMK5</accession>
<proteinExistence type="predicted"/>